<protein>
    <submittedName>
        <fullName evidence="2">Uncharacterized protein</fullName>
    </submittedName>
</protein>
<dbReference type="EMBL" id="CM029046">
    <property type="protein sequence ID" value="KAG2588962.1"/>
    <property type="molecule type" value="Genomic_DNA"/>
</dbReference>
<name>A0A8T0RRD3_PANVG</name>
<evidence type="ECO:0000256" key="1">
    <source>
        <dbReference type="SAM" id="MobiDB-lite"/>
    </source>
</evidence>
<keyword evidence="3" id="KW-1185">Reference proteome</keyword>
<comment type="caution">
    <text evidence="2">The sequence shown here is derived from an EMBL/GenBank/DDBJ whole genome shotgun (WGS) entry which is preliminary data.</text>
</comment>
<dbReference type="AlphaFoldDB" id="A0A8T0RRD3"/>
<feature type="region of interest" description="Disordered" evidence="1">
    <location>
        <begin position="64"/>
        <end position="93"/>
    </location>
</feature>
<accession>A0A8T0RRD3</accession>
<proteinExistence type="predicted"/>
<dbReference type="Proteomes" id="UP000823388">
    <property type="component" value="Chromosome 5N"/>
</dbReference>
<feature type="region of interest" description="Disordered" evidence="1">
    <location>
        <begin position="1"/>
        <end position="21"/>
    </location>
</feature>
<organism evidence="2 3">
    <name type="scientific">Panicum virgatum</name>
    <name type="common">Blackwell switchgrass</name>
    <dbReference type="NCBI Taxonomy" id="38727"/>
    <lineage>
        <taxon>Eukaryota</taxon>
        <taxon>Viridiplantae</taxon>
        <taxon>Streptophyta</taxon>
        <taxon>Embryophyta</taxon>
        <taxon>Tracheophyta</taxon>
        <taxon>Spermatophyta</taxon>
        <taxon>Magnoliopsida</taxon>
        <taxon>Liliopsida</taxon>
        <taxon>Poales</taxon>
        <taxon>Poaceae</taxon>
        <taxon>PACMAD clade</taxon>
        <taxon>Panicoideae</taxon>
        <taxon>Panicodae</taxon>
        <taxon>Paniceae</taxon>
        <taxon>Panicinae</taxon>
        <taxon>Panicum</taxon>
        <taxon>Panicum sect. Hiantes</taxon>
    </lineage>
</organism>
<evidence type="ECO:0000313" key="2">
    <source>
        <dbReference type="EMBL" id="KAG2588962.1"/>
    </source>
</evidence>
<sequence>MELTPDPIRQPQCHQSVRRPTLSGVHLRRQLAVDRSGGQLRRQLRLDAVAGSLACDAGSGGPLRRAAPAGCGGGQPSGPAPAPLSAPTPAPTACGPKSATYCMPAVA</sequence>
<gene>
    <name evidence="2" type="ORF">PVAP13_5NG228800</name>
</gene>
<reference evidence="2" key="1">
    <citation type="submission" date="2020-05" db="EMBL/GenBank/DDBJ databases">
        <title>WGS assembly of Panicum virgatum.</title>
        <authorList>
            <person name="Lovell J.T."/>
            <person name="Jenkins J."/>
            <person name="Shu S."/>
            <person name="Juenger T.E."/>
            <person name="Schmutz J."/>
        </authorList>
    </citation>
    <scope>NUCLEOTIDE SEQUENCE</scope>
    <source>
        <strain evidence="2">AP13</strain>
    </source>
</reference>
<evidence type="ECO:0000313" key="3">
    <source>
        <dbReference type="Proteomes" id="UP000823388"/>
    </source>
</evidence>
<feature type="compositionally biased region" description="Pro residues" evidence="1">
    <location>
        <begin position="78"/>
        <end position="90"/>
    </location>
</feature>